<keyword evidence="6" id="KW-0687">Ribonucleoprotein</keyword>
<evidence type="ECO:0000313" key="7">
    <source>
        <dbReference type="EMBL" id="CAF0756429.1"/>
    </source>
</evidence>
<reference evidence="7" key="1">
    <citation type="submission" date="2021-02" db="EMBL/GenBank/DDBJ databases">
        <authorList>
            <person name="Nowell W R."/>
        </authorList>
    </citation>
    <scope>NUCLEOTIDE SEQUENCE</scope>
</reference>
<dbReference type="PANTHER" id="PTHR21338:SF0">
    <property type="entry name" value="LARGE RIBOSOMAL SUBUNIT PROTEIN ML41"/>
    <property type="match status" value="1"/>
</dbReference>
<proteinExistence type="inferred from homology"/>
<gene>
    <name evidence="7" type="ORF">IZO911_LOCUS4457</name>
    <name evidence="8" type="ORF">KXQ929_LOCUS39285</name>
</gene>
<comment type="subcellular location">
    <subcellularLocation>
        <location evidence="1">Mitochondrion</location>
    </subcellularLocation>
</comment>
<name>A0A813PZS2_9BILA</name>
<evidence type="ECO:0000256" key="2">
    <source>
        <dbReference type="ARBA" id="ARBA00010152"/>
    </source>
</evidence>
<keyword evidence="3" id="KW-0809">Transit peptide</keyword>
<dbReference type="AlphaFoldDB" id="A0A813PZS2"/>
<dbReference type="EMBL" id="CAJNOE010000025">
    <property type="protein sequence ID" value="CAF0756429.1"/>
    <property type="molecule type" value="Genomic_DNA"/>
</dbReference>
<evidence type="ECO:0000256" key="6">
    <source>
        <dbReference type="ARBA" id="ARBA00023274"/>
    </source>
</evidence>
<evidence type="ECO:0000313" key="9">
    <source>
        <dbReference type="Proteomes" id="UP000663860"/>
    </source>
</evidence>
<comment type="caution">
    <text evidence="7">The sequence shown here is derived from an EMBL/GenBank/DDBJ whole genome shotgun (WGS) entry which is preliminary data.</text>
</comment>
<dbReference type="PANTHER" id="PTHR21338">
    <property type="entry name" value="MITOCHONDRIAL RIBOSOMAL PROTEIN L41"/>
    <property type="match status" value="1"/>
</dbReference>
<dbReference type="InterPro" id="IPR019189">
    <property type="entry name" value="Ribosomal_mL41"/>
</dbReference>
<sequence>MFLTKDLLLKNLFNNTHTINIHRTFTLSSIHFRRRIKHPTYQYFPYQKYDSSNPLPHRDRVPVWSRLQLTTKMASEHKPGGHKLWHAMYMAHRGVQMAGYFDHQTGKFVYVDEMEPELVVPDLTDFKLKAYVSYNVTEIKQDQLLARDLFNATYAKSIADQFKSGEIKPIDDDDVIDENKEKTDSLFSVK</sequence>
<dbReference type="EMBL" id="CAJOBB010007452">
    <property type="protein sequence ID" value="CAF4186885.1"/>
    <property type="molecule type" value="Genomic_DNA"/>
</dbReference>
<dbReference type="GO" id="GO:0003735">
    <property type="term" value="F:structural constituent of ribosome"/>
    <property type="evidence" value="ECO:0007669"/>
    <property type="project" value="InterPro"/>
</dbReference>
<protein>
    <submittedName>
        <fullName evidence="7">Uncharacterized protein</fullName>
    </submittedName>
</protein>
<dbReference type="Proteomes" id="UP000663860">
    <property type="component" value="Unassembled WGS sequence"/>
</dbReference>
<keyword evidence="5" id="KW-0496">Mitochondrion</keyword>
<dbReference type="GO" id="GO:0005762">
    <property type="term" value="C:mitochondrial large ribosomal subunit"/>
    <property type="evidence" value="ECO:0007669"/>
    <property type="project" value="InterPro"/>
</dbReference>
<evidence type="ECO:0000313" key="8">
    <source>
        <dbReference type="EMBL" id="CAF4186885.1"/>
    </source>
</evidence>
<accession>A0A813PZS2</accession>
<dbReference type="Pfam" id="PF09809">
    <property type="entry name" value="MRP-L27"/>
    <property type="match status" value="1"/>
</dbReference>
<evidence type="ECO:0000256" key="4">
    <source>
        <dbReference type="ARBA" id="ARBA00022980"/>
    </source>
</evidence>
<evidence type="ECO:0000256" key="5">
    <source>
        <dbReference type="ARBA" id="ARBA00023128"/>
    </source>
</evidence>
<dbReference type="GO" id="GO:0006412">
    <property type="term" value="P:translation"/>
    <property type="evidence" value="ECO:0007669"/>
    <property type="project" value="TreeGrafter"/>
</dbReference>
<evidence type="ECO:0000256" key="3">
    <source>
        <dbReference type="ARBA" id="ARBA00022946"/>
    </source>
</evidence>
<evidence type="ECO:0000256" key="1">
    <source>
        <dbReference type="ARBA" id="ARBA00004173"/>
    </source>
</evidence>
<comment type="similarity">
    <text evidence="2">Belongs to the mitochondrion-specific ribosomal protein mL41 family.</text>
</comment>
<organism evidence="7 9">
    <name type="scientific">Adineta steineri</name>
    <dbReference type="NCBI Taxonomy" id="433720"/>
    <lineage>
        <taxon>Eukaryota</taxon>
        <taxon>Metazoa</taxon>
        <taxon>Spiralia</taxon>
        <taxon>Gnathifera</taxon>
        <taxon>Rotifera</taxon>
        <taxon>Eurotatoria</taxon>
        <taxon>Bdelloidea</taxon>
        <taxon>Adinetida</taxon>
        <taxon>Adinetidae</taxon>
        <taxon>Adineta</taxon>
    </lineage>
</organism>
<dbReference type="Proteomes" id="UP000663868">
    <property type="component" value="Unassembled WGS sequence"/>
</dbReference>
<keyword evidence="4" id="KW-0689">Ribosomal protein</keyword>